<evidence type="ECO:0000256" key="5">
    <source>
        <dbReference type="ARBA" id="ARBA00022806"/>
    </source>
</evidence>
<comment type="similarity">
    <text evidence="7 11">Belongs to the DEAD box helicase family.</text>
</comment>
<dbReference type="GO" id="GO:0042255">
    <property type="term" value="P:ribosome assembly"/>
    <property type="evidence" value="ECO:0007669"/>
    <property type="project" value="UniProtKB-ARBA"/>
</dbReference>
<evidence type="ECO:0000256" key="11">
    <source>
        <dbReference type="RuleBase" id="RU000492"/>
    </source>
</evidence>
<dbReference type="InterPro" id="IPR014014">
    <property type="entry name" value="RNA_helicase_DEAD_Q_motif"/>
</dbReference>
<dbReference type="GO" id="GO:0005524">
    <property type="term" value="F:ATP binding"/>
    <property type="evidence" value="ECO:0007669"/>
    <property type="project" value="UniProtKB-KW"/>
</dbReference>
<keyword evidence="2" id="KW-0963">Cytoplasm</keyword>
<dbReference type="Gene3D" id="3.40.50.300">
    <property type="entry name" value="P-loop containing nucleotide triphosphate hydrolases"/>
    <property type="match status" value="2"/>
</dbReference>
<dbReference type="PANTHER" id="PTHR47959:SF13">
    <property type="entry name" value="ATP-DEPENDENT RNA HELICASE RHLE"/>
    <property type="match status" value="1"/>
</dbReference>
<evidence type="ECO:0000256" key="6">
    <source>
        <dbReference type="ARBA" id="ARBA00022840"/>
    </source>
</evidence>
<evidence type="ECO:0000259" key="13">
    <source>
        <dbReference type="PROSITE" id="PS51192"/>
    </source>
</evidence>
<feature type="domain" description="Helicase ATP-binding" evidence="13">
    <location>
        <begin position="33"/>
        <end position="206"/>
    </location>
</feature>
<sequence length="465" mass="51177">MTKFSELNLNPKVLKAIEEAGYETPTPIQEGAIPPALEGKDVLGIAQTGTGKTASFTLPMITLLNRGRARARMPRSLVLCPTRELAAQVAENFDVYAKYTKLTKALLIGGVSFKEQDALIDKGVDVLIATPGRLLDHFERGKLLLTGVQIMVVDEADRMLDMGFIPDIERIFGLTPFTRQTLFFSATMASEIERITNTFLSAPERIEVARQATASETIDQSVVVFKPTRRDREGSEKRAVLRALIESEGADCRNGIIFCNRKVDVDVVAKSMKKYGLDAAPIHGDLDQSQRTKTLDAFRDGSLRFLVASDVAARGLDIPNVSHVFNYDVPSHAEDYVHRIGRTGRAGREGRAMTICVPRDDKYLESIEKLVEKEIPRRENPVKLKGPKDDAPKQDAAPKDDKAPEKQAAPKPDDSPKEDSGSKGKKRSSRGGKGRGSDKRDEPVVGMGDDVPTFIAQSFEERLVS</sequence>
<dbReference type="AlphaFoldDB" id="A0A5J5GN16"/>
<proteinExistence type="inferred from homology"/>
<dbReference type="InterPro" id="IPR014001">
    <property type="entry name" value="Helicase_ATP-bd"/>
</dbReference>
<evidence type="ECO:0000259" key="15">
    <source>
        <dbReference type="PROSITE" id="PS51195"/>
    </source>
</evidence>
<keyword evidence="5 11" id="KW-0347">Helicase</keyword>
<keyword evidence="3 11" id="KW-0547">Nucleotide-binding</keyword>
<dbReference type="Pfam" id="PF00271">
    <property type="entry name" value="Helicase_C"/>
    <property type="match status" value="1"/>
</dbReference>
<comment type="caution">
    <text evidence="16">The sequence shown here is derived from an EMBL/GenBank/DDBJ whole genome shotgun (WGS) entry which is preliminary data.</text>
</comment>
<evidence type="ECO:0000256" key="1">
    <source>
        <dbReference type="ARBA" id="ARBA00012552"/>
    </source>
</evidence>
<dbReference type="PROSITE" id="PS00039">
    <property type="entry name" value="DEAD_ATP_HELICASE"/>
    <property type="match status" value="1"/>
</dbReference>
<evidence type="ECO:0000256" key="10">
    <source>
        <dbReference type="PROSITE-ProRule" id="PRU00552"/>
    </source>
</evidence>
<dbReference type="SUPFAM" id="SSF52540">
    <property type="entry name" value="P-loop containing nucleoside triphosphate hydrolases"/>
    <property type="match status" value="1"/>
</dbReference>
<dbReference type="Proteomes" id="UP000326554">
    <property type="component" value="Unassembled WGS sequence"/>
</dbReference>
<evidence type="ECO:0000256" key="12">
    <source>
        <dbReference type="SAM" id="MobiDB-lite"/>
    </source>
</evidence>
<dbReference type="RefSeq" id="WP_150443201.1">
    <property type="nucleotide sequence ID" value="NZ_VYQE01000001.1"/>
</dbReference>
<dbReference type="EMBL" id="VYQE01000001">
    <property type="protein sequence ID" value="KAA9009721.1"/>
    <property type="molecule type" value="Genomic_DNA"/>
</dbReference>
<gene>
    <name evidence="16" type="ORF">F3S47_00140</name>
</gene>
<keyword evidence="4 11" id="KW-0378">Hydrolase</keyword>
<dbReference type="PROSITE" id="PS51192">
    <property type="entry name" value="HELICASE_ATP_BIND_1"/>
    <property type="match status" value="1"/>
</dbReference>
<evidence type="ECO:0000259" key="14">
    <source>
        <dbReference type="PROSITE" id="PS51194"/>
    </source>
</evidence>
<accession>A0A5J5GN16</accession>
<dbReference type="FunFam" id="3.40.50.300:FF:000108">
    <property type="entry name" value="ATP-dependent RNA helicase RhlE"/>
    <property type="match status" value="1"/>
</dbReference>
<dbReference type="InterPro" id="IPR027417">
    <property type="entry name" value="P-loop_NTPase"/>
</dbReference>
<dbReference type="PROSITE" id="PS51195">
    <property type="entry name" value="Q_MOTIF"/>
    <property type="match status" value="1"/>
</dbReference>
<dbReference type="SMART" id="SM00490">
    <property type="entry name" value="HELICc"/>
    <property type="match status" value="1"/>
</dbReference>
<organism evidence="16 17">
    <name type="scientific">Histidinibacterium aquaticum</name>
    <dbReference type="NCBI Taxonomy" id="2613962"/>
    <lineage>
        <taxon>Bacteria</taxon>
        <taxon>Pseudomonadati</taxon>
        <taxon>Pseudomonadota</taxon>
        <taxon>Alphaproteobacteria</taxon>
        <taxon>Rhodobacterales</taxon>
        <taxon>Paracoccaceae</taxon>
        <taxon>Histidinibacterium</taxon>
    </lineage>
</organism>
<keyword evidence="6 11" id="KW-0067">ATP-binding</keyword>
<dbReference type="SMART" id="SM00487">
    <property type="entry name" value="DEXDc"/>
    <property type="match status" value="1"/>
</dbReference>
<feature type="compositionally biased region" description="Basic residues" evidence="12">
    <location>
        <begin position="423"/>
        <end position="433"/>
    </location>
</feature>
<evidence type="ECO:0000313" key="16">
    <source>
        <dbReference type="EMBL" id="KAA9009721.1"/>
    </source>
</evidence>
<dbReference type="InterPro" id="IPR011545">
    <property type="entry name" value="DEAD/DEAH_box_helicase_dom"/>
</dbReference>
<feature type="domain" description="DEAD-box RNA helicase Q" evidence="15">
    <location>
        <begin position="2"/>
        <end position="30"/>
    </location>
</feature>
<feature type="compositionally biased region" description="Basic and acidic residues" evidence="12">
    <location>
        <begin position="378"/>
        <end position="405"/>
    </location>
</feature>
<dbReference type="GO" id="GO:0003676">
    <property type="term" value="F:nucleic acid binding"/>
    <property type="evidence" value="ECO:0007669"/>
    <property type="project" value="InterPro"/>
</dbReference>
<evidence type="ECO:0000256" key="7">
    <source>
        <dbReference type="ARBA" id="ARBA00038437"/>
    </source>
</evidence>
<evidence type="ECO:0000256" key="8">
    <source>
        <dbReference type="ARBA" id="ARBA00047984"/>
    </source>
</evidence>
<dbReference type="InterPro" id="IPR044742">
    <property type="entry name" value="DEAD/DEAH_RhlB"/>
</dbReference>
<evidence type="ECO:0000256" key="4">
    <source>
        <dbReference type="ARBA" id="ARBA00022801"/>
    </source>
</evidence>
<feature type="domain" description="Helicase C-terminal" evidence="14">
    <location>
        <begin position="244"/>
        <end position="388"/>
    </location>
</feature>
<dbReference type="EC" id="3.6.4.13" evidence="1"/>
<dbReference type="CDD" id="cd00268">
    <property type="entry name" value="DEADc"/>
    <property type="match status" value="1"/>
</dbReference>
<dbReference type="GO" id="GO:0009266">
    <property type="term" value="P:response to temperature stimulus"/>
    <property type="evidence" value="ECO:0007669"/>
    <property type="project" value="UniProtKB-ARBA"/>
</dbReference>
<protein>
    <recommendedName>
        <fullName evidence="9">DEAD-box ATP-dependent RNA helicase RhpA</fullName>
        <ecNumber evidence="1">3.6.4.13</ecNumber>
    </recommendedName>
</protein>
<evidence type="ECO:0000313" key="17">
    <source>
        <dbReference type="Proteomes" id="UP000326554"/>
    </source>
</evidence>
<comment type="catalytic activity">
    <reaction evidence="8">
        <text>ATP + H2O = ADP + phosphate + H(+)</text>
        <dbReference type="Rhea" id="RHEA:13065"/>
        <dbReference type="ChEBI" id="CHEBI:15377"/>
        <dbReference type="ChEBI" id="CHEBI:15378"/>
        <dbReference type="ChEBI" id="CHEBI:30616"/>
        <dbReference type="ChEBI" id="CHEBI:43474"/>
        <dbReference type="ChEBI" id="CHEBI:456216"/>
        <dbReference type="EC" id="3.6.4.13"/>
    </reaction>
</comment>
<keyword evidence="17" id="KW-1185">Reference proteome</keyword>
<dbReference type="PANTHER" id="PTHR47959">
    <property type="entry name" value="ATP-DEPENDENT RNA HELICASE RHLE-RELATED"/>
    <property type="match status" value="1"/>
</dbReference>
<evidence type="ECO:0000256" key="9">
    <source>
        <dbReference type="ARBA" id="ARBA00074363"/>
    </source>
</evidence>
<feature type="short sequence motif" description="Q motif" evidence="10">
    <location>
        <begin position="2"/>
        <end position="30"/>
    </location>
</feature>
<dbReference type="CDD" id="cd18787">
    <property type="entry name" value="SF2_C_DEAD"/>
    <property type="match status" value="1"/>
</dbReference>
<reference evidence="16 17" key="1">
    <citation type="submission" date="2019-09" db="EMBL/GenBank/DDBJ databases">
        <authorList>
            <person name="Park J.-S."/>
            <person name="Choi H.-J."/>
        </authorList>
    </citation>
    <scope>NUCLEOTIDE SEQUENCE [LARGE SCALE GENOMIC DNA]</scope>
    <source>
        <strain evidence="16 17">176SS1-4</strain>
    </source>
</reference>
<name>A0A5J5GN16_9RHOB</name>
<dbReference type="PROSITE" id="PS51194">
    <property type="entry name" value="HELICASE_CTER"/>
    <property type="match status" value="1"/>
</dbReference>
<dbReference type="GO" id="GO:0005829">
    <property type="term" value="C:cytosol"/>
    <property type="evidence" value="ECO:0007669"/>
    <property type="project" value="TreeGrafter"/>
</dbReference>
<evidence type="ECO:0000256" key="2">
    <source>
        <dbReference type="ARBA" id="ARBA00022490"/>
    </source>
</evidence>
<feature type="compositionally biased region" description="Basic and acidic residues" evidence="12">
    <location>
        <begin position="411"/>
        <end position="422"/>
    </location>
</feature>
<evidence type="ECO:0000256" key="3">
    <source>
        <dbReference type="ARBA" id="ARBA00022741"/>
    </source>
</evidence>
<dbReference type="GO" id="GO:0003724">
    <property type="term" value="F:RNA helicase activity"/>
    <property type="evidence" value="ECO:0007669"/>
    <property type="project" value="UniProtKB-EC"/>
</dbReference>
<dbReference type="InterPro" id="IPR000629">
    <property type="entry name" value="RNA-helicase_DEAD-box_CS"/>
</dbReference>
<dbReference type="InterPro" id="IPR050079">
    <property type="entry name" value="DEAD_box_RNA_helicase"/>
</dbReference>
<dbReference type="InterPro" id="IPR001650">
    <property type="entry name" value="Helicase_C-like"/>
</dbReference>
<dbReference type="GO" id="GO:0016787">
    <property type="term" value="F:hydrolase activity"/>
    <property type="evidence" value="ECO:0007669"/>
    <property type="project" value="UniProtKB-KW"/>
</dbReference>
<dbReference type="Pfam" id="PF00270">
    <property type="entry name" value="DEAD"/>
    <property type="match status" value="1"/>
</dbReference>
<feature type="region of interest" description="Disordered" evidence="12">
    <location>
        <begin position="378"/>
        <end position="465"/>
    </location>
</feature>